<keyword evidence="3" id="KW-1185">Reference proteome</keyword>
<gene>
    <name evidence="2" type="ORF">FCM35_KLT07345</name>
</gene>
<comment type="caution">
    <text evidence="2">The sequence shown here is derived from an EMBL/GenBank/DDBJ whole genome shotgun (WGS) entry which is preliminary data.</text>
</comment>
<keyword evidence="1" id="KW-0472">Membrane</keyword>
<dbReference type="OrthoDB" id="10262656at2759"/>
<name>A0A833QWJ1_9POAL</name>
<dbReference type="EMBL" id="SWLB01000017">
    <property type="protein sequence ID" value="KAF3327227.1"/>
    <property type="molecule type" value="Genomic_DNA"/>
</dbReference>
<reference evidence="2" key="1">
    <citation type="submission" date="2020-01" db="EMBL/GenBank/DDBJ databases">
        <title>Genome sequence of Kobresia littledalei, the first chromosome-level genome in the family Cyperaceae.</title>
        <authorList>
            <person name="Qu G."/>
        </authorList>
    </citation>
    <scope>NUCLEOTIDE SEQUENCE</scope>
    <source>
        <strain evidence="2">C.B.Clarke</strain>
        <tissue evidence="2">Leaf</tissue>
    </source>
</reference>
<sequence length="63" mass="7321">MAEGDVPLLDKRKVYYDNCPGCVQELKNERNRGIPYREFLYVWIVTLCTGTSLSIDFGMTLRM</sequence>
<keyword evidence="1" id="KW-0812">Transmembrane</keyword>
<organism evidence="2 3">
    <name type="scientific">Carex littledalei</name>
    <dbReference type="NCBI Taxonomy" id="544730"/>
    <lineage>
        <taxon>Eukaryota</taxon>
        <taxon>Viridiplantae</taxon>
        <taxon>Streptophyta</taxon>
        <taxon>Embryophyta</taxon>
        <taxon>Tracheophyta</taxon>
        <taxon>Spermatophyta</taxon>
        <taxon>Magnoliopsida</taxon>
        <taxon>Liliopsida</taxon>
        <taxon>Poales</taxon>
        <taxon>Cyperaceae</taxon>
        <taxon>Cyperoideae</taxon>
        <taxon>Cariceae</taxon>
        <taxon>Carex</taxon>
        <taxon>Carex subgen. Euthyceras</taxon>
    </lineage>
</organism>
<keyword evidence="1" id="KW-1133">Transmembrane helix</keyword>
<dbReference type="AlphaFoldDB" id="A0A833QWJ1"/>
<evidence type="ECO:0000313" key="3">
    <source>
        <dbReference type="Proteomes" id="UP000623129"/>
    </source>
</evidence>
<protein>
    <submittedName>
        <fullName evidence="2">Protein ZINC INDUCED FACILITATOR 1</fullName>
    </submittedName>
</protein>
<dbReference type="Proteomes" id="UP000623129">
    <property type="component" value="Unassembled WGS sequence"/>
</dbReference>
<proteinExistence type="predicted"/>
<evidence type="ECO:0000313" key="2">
    <source>
        <dbReference type="EMBL" id="KAF3327227.1"/>
    </source>
</evidence>
<accession>A0A833QWJ1</accession>
<evidence type="ECO:0000256" key="1">
    <source>
        <dbReference type="SAM" id="Phobius"/>
    </source>
</evidence>
<feature type="transmembrane region" description="Helical" evidence="1">
    <location>
        <begin position="40"/>
        <end position="61"/>
    </location>
</feature>